<accession>A0A644TDT0</accession>
<reference evidence="1" key="1">
    <citation type="submission" date="2019-08" db="EMBL/GenBank/DDBJ databases">
        <authorList>
            <person name="Kucharzyk K."/>
            <person name="Murdoch R.W."/>
            <person name="Higgins S."/>
            <person name="Loffler F."/>
        </authorList>
    </citation>
    <scope>NUCLEOTIDE SEQUENCE</scope>
</reference>
<gene>
    <name evidence="1" type="ORF">SDC9_10789</name>
</gene>
<organism evidence="1">
    <name type="scientific">bioreactor metagenome</name>
    <dbReference type="NCBI Taxonomy" id="1076179"/>
    <lineage>
        <taxon>unclassified sequences</taxon>
        <taxon>metagenomes</taxon>
        <taxon>ecological metagenomes</taxon>
    </lineage>
</organism>
<name>A0A644TDT0_9ZZZZ</name>
<dbReference type="AlphaFoldDB" id="A0A644TDT0"/>
<dbReference type="EMBL" id="VSSQ01000027">
    <property type="protein sequence ID" value="MPL65126.1"/>
    <property type="molecule type" value="Genomic_DNA"/>
</dbReference>
<proteinExistence type="predicted"/>
<comment type="caution">
    <text evidence="1">The sequence shown here is derived from an EMBL/GenBank/DDBJ whole genome shotgun (WGS) entry which is preliminary data.</text>
</comment>
<protein>
    <submittedName>
        <fullName evidence="1">Uncharacterized protein</fullName>
    </submittedName>
</protein>
<evidence type="ECO:0000313" key="1">
    <source>
        <dbReference type="EMBL" id="MPL65126.1"/>
    </source>
</evidence>
<sequence length="86" mass="9737">MEFPEKKAIILNALIERHGLQHIVNVASEVMGNPVFVYDISWKILARSNSRAEDEETWAVLFPDGHLVFDDLMKVEKAGNICAIIE</sequence>